<dbReference type="PANTHER" id="PTHR11890:SF9">
    <property type="entry name" value="INTERLEUKIN-1 RECEPTOR-LIKE 2"/>
    <property type="match status" value="1"/>
</dbReference>
<dbReference type="FunFam" id="2.60.40.10:FF:001096">
    <property type="entry name" value="Interleukin 1 receptor like 2"/>
    <property type="match status" value="1"/>
</dbReference>
<feature type="domain" description="Ig-like" evidence="34">
    <location>
        <begin position="329"/>
        <end position="407"/>
    </location>
</feature>
<evidence type="ECO:0000256" key="26">
    <source>
        <dbReference type="ARBA" id="ARBA00077806"/>
    </source>
</evidence>
<keyword evidence="13" id="KW-0520">NAD</keyword>
<evidence type="ECO:0000256" key="20">
    <source>
        <dbReference type="ARBA" id="ARBA00057479"/>
    </source>
</evidence>
<keyword evidence="17" id="KW-0325">Glycoprotein</keyword>
<evidence type="ECO:0000256" key="21">
    <source>
        <dbReference type="ARBA" id="ARBA00064834"/>
    </source>
</evidence>
<dbReference type="InterPro" id="IPR004074">
    <property type="entry name" value="IL-1_rcpt_I/II-typ"/>
</dbReference>
<evidence type="ECO:0000256" key="25">
    <source>
        <dbReference type="ARBA" id="ARBA00075659"/>
    </source>
</evidence>
<dbReference type="InterPro" id="IPR013783">
    <property type="entry name" value="Ig-like_fold"/>
</dbReference>
<dbReference type="GO" id="GO:0050727">
    <property type="term" value="P:regulation of inflammatory response"/>
    <property type="evidence" value="ECO:0007669"/>
    <property type="project" value="TreeGrafter"/>
</dbReference>
<feature type="domain" description="Ig-like" evidence="34">
    <location>
        <begin position="225"/>
        <end position="325"/>
    </location>
</feature>
<evidence type="ECO:0000256" key="29">
    <source>
        <dbReference type="ARBA" id="ARBA00080708"/>
    </source>
</evidence>
<evidence type="ECO:0000256" key="16">
    <source>
        <dbReference type="ARBA" id="ARBA00023170"/>
    </source>
</evidence>
<evidence type="ECO:0000256" key="9">
    <source>
        <dbReference type="ARBA" id="ARBA00022729"/>
    </source>
</evidence>
<keyword evidence="10" id="KW-0677">Repeat</keyword>
<evidence type="ECO:0000313" key="35">
    <source>
        <dbReference type="EMBL" id="KAH0503992.1"/>
    </source>
</evidence>
<evidence type="ECO:0000256" key="3">
    <source>
        <dbReference type="ARBA" id="ARBA00004613"/>
    </source>
</evidence>
<evidence type="ECO:0000256" key="6">
    <source>
        <dbReference type="ARBA" id="ARBA00022525"/>
    </source>
</evidence>
<keyword evidence="16 35" id="KW-0675">Receptor</keyword>
<dbReference type="InterPro" id="IPR004076">
    <property type="entry name" value="IL-1_rcpt_I-typ"/>
</dbReference>
<evidence type="ECO:0000256" key="15">
    <source>
        <dbReference type="ARBA" id="ARBA00023157"/>
    </source>
</evidence>
<dbReference type="InterPro" id="IPR003599">
    <property type="entry name" value="Ig_sub"/>
</dbReference>
<dbReference type="Pfam" id="PF07679">
    <property type="entry name" value="I-set"/>
    <property type="match status" value="1"/>
</dbReference>
<feature type="domain" description="TIR" evidence="33">
    <location>
        <begin position="750"/>
        <end position="905"/>
    </location>
</feature>
<dbReference type="GO" id="GO:0006954">
    <property type="term" value="P:inflammatory response"/>
    <property type="evidence" value="ECO:0007669"/>
    <property type="project" value="UniProtKB-KW"/>
</dbReference>
<evidence type="ECO:0000256" key="14">
    <source>
        <dbReference type="ARBA" id="ARBA00023136"/>
    </source>
</evidence>
<dbReference type="PRINTS" id="PR01538">
    <property type="entry name" value="INTRLEUKN1R1"/>
</dbReference>
<evidence type="ECO:0000256" key="32">
    <source>
        <dbReference type="SAM" id="SignalP"/>
    </source>
</evidence>
<keyword evidence="12 31" id="KW-1133">Transmembrane helix</keyword>
<evidence type="ECO:0000313" key="36">
    <source>
        <dbReference type="Proteomes" id="UP000710432"/>
    </source>
</evidence>
<dbReference type="GO" id="GO:0030335">
    <property type="term" value="P:positive regulation of cell migration"/>
    <property type="evidence" value="ECO:0007669"/>
    <property type="project" value="UniProtKB-ARBA"/>
</dbReference>
<feature type="transmembrane region" description="Helical" evidence="31">
    <location>
        <begin position="703"/>
        <end position="728"/>
    </location>
</feature>
<dbReference type="FunFam" id="2.60.40.10:FF:001064">
    <property type="entry name" value="Interleukin 1 receptor, type I"/>
    <property type="match status" value="1"/>
</dbReference>
<evidence type="ECO:0000256" key="27">
    <source>
        <dbReference type="ARBA" id="ARBA00078535"/>
    </source>
</evidence>
<dbReference type="InterPro" id="IPR013098">
    <property type="entry name" value="Ig_I-set"/>
</dbReference>
<evidence type="ECO:0000256" key="1">
    <source>
        <dbReference type="ARBA" id="ARBA00004236"/>
    </source>
</evidence>
<organism evidence="35 36">
    <name type="scientific">Microtus ochrogaster</name>
    <name type="common">Prairie vole</name>
    <dbReference type="NCBI Taxonomy" id="79684"/>
    <lineage>
        <taxon>Eukaryota</taxon>
        <taxon>Metazoa</taxon>
        <taxon>Chordata</taxon>
        <taxon>Craniata</taxon>
        <taxon>Vertebrata</taxon>
        <taxon>Euteleostomi</taxon>
        <taxon>Mammalia</taxon>
        <taxon>Eutheria</taxon>
        <taxon>Euarchontoglires</taxon>
        <taxon>Glires</taxon>
        <taxon>Rodentia</taxon>
        <taxon>Myomorpha</taxon>
        <taxon>Muroidea</taxon>
        <taxon>Cricetidae</taxon>
        <taxon>Arvicolinae</taxon>
        <taxon>Microtus</taxon>
    </lineage>
</organism>
<keyword evidence="18" id="KW-0395">Inflammatory response</keyword>
<evidence type="ECO:0000256" key="19">
    <source>
        <dbReference type="ARBA" id="ARBA00023319"/>
    </source>
</evidence>
<evidence type="ECO:0000259" key="34">
    <source>
        <dbReference type="PROSITE" id="PS50835"/>
    </source>
</evidence>
<dbReference type="PRINTS" id="PR01536">
    <property type="entry name" value="INTRLKN1R12F"/>
</dbReference>
<dbReference type="SMART" id="SM00408">
    <property type="entry name" value="IGc2"/>
    <property type="match status" value="3"/>
</dbReference>
<dbReference type="GO" id="GO:0016787">
    <property type="term" value="F:hydrolase activity"/>
    <property type="evidence" value="ECO:0007669"/>
    <property type="project" value="UniProtKB-KW"/>
</dbReference>
<evidence type="ECO:0000256" key="28">
    <source>
        <dbReference type="ARBA" id="ARBA00079535"/>
    </source>
</evidence>
<keyword evidence="19" id="KW-0393">Immunoglobulin domain</keyword>
<evidence type="ECO:0000256" key="18">
    <source>
        <dbReference type="ARBA" id="ARBA00023198"/>
    </source>
</evidence>
<comment type="function">
    <text evidence="20">Receptor for IL1A, IL1B and IL1RN. After binding to interleukin-1 associates with the coreceptor IL1RAP to form the high affinity interleukin-1 receptor complex which mediates interleukin-1-dependent activation of NF-kappa-B, MAPK and other pathways. Signaling involves the recruitment of adapter molecules such as TOLLIP, MYD88, and IRAK1 or IRAK2 via the respective TIR domains of the receptor/coreceptor subunits. Binds ligands with comparable affinity and binding of antagonist IL1RN prevents association with IL1RAP to form a signaling complex. Involved in IL1B-mediated costimulation of IFNG production from T-helper 1 (Th1) cells.</text>
</comment>
<dbReference type="InterPro" id="IPR000157">
    <property type="entry name" value="TIR_dom"/>
</dbReference>
<comment type="similarity">
    <text evidence="4">Belongs to the interleukin-1 receptor family.</text>
</comment>
<dbReference type="Gene3D" id="3.40.50.10140">
    <property type="entry name" value="Toll/interleukin-1 receptor homology (TIR) domain"/>
    <property type="match status" value="1"/>
</dbReference>
<evidence type="ECO:0000256" key="8">
    <source>
        <dbReference type="ARBA" id="ARBA00022692"/>
    </source>
</evidence>
<dbReference type="AlphaFoldDB" id="A0A8J6KV25"/>
<keyword evidence="11" id="KW-0378">Hydrolase</keyword>
<evidence type="ECO:0000256" key="5">
    <source>
        <dbReference type="ARBA" id="ARBA00022475"/>
    </source>
</evidence>
<dbReference type="FunFam" id="2.60.40.10:FF:000188">
    <property type="entry name" value="Interleukin-1 receptor accessory protein-like 1"/>
    <property type="match status" value="2"/>
</dbReference>
<evidence type="ECO:0000256" key="10">
    <source>
        <dbReference type="ARBA" id="ARBA00022737"/>
    </source>
</evidence>
<reference evidence="35" key="1">
    <citation type="submission" date="2020-03" db="EMBL/GenBank/DDBJ databases">
        <title>Studies in the Genomics of Life Span.</title>
        <authorList>
            <person name="Glass D."/>
        </authorList>
    </citation>
    <scope>NUCLEOTIDE SEQUENCE</scope>
    <source>
        <strain evidence="35">LTLLF</strain>
        <tissue evidence="35">Muscle</tissue>
    </source>
</reference>
<dbReference type="GO" id="GO:0004909">
    <property type="term" value="F:interleukin-1, type I, activating receptor activity"/>
    <property type="evidence" value="ECO:0007669"/>
    <property type="project" value="InterPro"/>
</dbReference>
<evidence type="ECO:0000259" key="33">
    <source>
        <dbReference type="PROSITE" id="PS50104"/>
    </source>
</evidence>
<dbReference type="FunFam" id="3.40.50.10140:FF:000002">
    <property type="entry name" value="Interleukin 1 receptor accessory protein"/>
    <property type="match status" value="1"/>
</dbReference>
<evidence type="ECO:0000256" key="13">
    <source>
        <dbReference type="ARBA" id="ARBA00023027"/>
    </source>
</evidence>
<protein>
    <recommendedName>
        <fullName evidence="23">Interleukin-1 receptor type 1</fullName>
    </recommendedName>
    <alternativeName>
        <fullName evidence="28">CD121 antigen-like family member A</fullName>
    </alternativeName>
    <alternativeName>
        <fullName evidence="26">IL-36 receptor</fullName>
    </alternativeName>
    <alternativeName>
        <fullName evidence="25">Interleukin-1 receptor alpha</fullName>
    </alternativeName>
    <alternativeName>
        <fullName evidence="30">Interleukin-1 receptor type I</fullName>
    </alternativeName>
    <alternativeName>
        <fullName evidence="24">Interleukin-1 receptor-like 2</fullName>
    </alternativeName>
    <alternativeName>
        <fullName evidence="27">Interleukin-1 receptor-related protein 2</fullName>
    </alternativeName>
    <alternativeName>
        <fullName evidence="29">p80</fullName>
    </alternativeName>
</protein>
<keyword evidence="7" id="KW-0597">Phosphoprotein</keyword>
<dbReference type="SMART" id="SM00409">
    <property type="entry name" value="IG"/>
    <property type="match status" value="6"/>
</dbReference>
<keyword evidence="8 31" id="KW-0812">Transmembrane</keyword>
<feature type="domain" description="Ig-like" evidence="34">
    <location>
        <begin position="117"/>
        <end position="209"/>
    </location>
</feature>
<evidence type="ECO:0000256" key="2">
    <source>
        <dbReference type="ARBA" id="ARBA00004479"/>
    </source>
</evidence>
<evidence type="ECO:0000256" key="7">
    <source>
        <dbReference type="ARBA" id="ARBA00022553"/>
    </source>
</evidence>
<dbReference type="Pfam" id="PF13895">
    <property type="entry name" value="Ig_2"/>
    <property type="match status" value="3"/>
</dbReference>
<evidence type="ECO:0000256" key="23">
    <source>
        <dbReference type="ARBA" id="ARBA00067898"/>
    </source>
</evidence>
<gene>
    <name evidence="35" type="ORF">LTLLF_184190</name>
</gene>
<keyword evidence="14 31" id="KW-0472">Membrane</keyword>
<feature type="chain" id="PRO_5035204923" description="Interleukin-1 receptor type 1" evidence="32">
    <location>
        <begin position="17"/>
        <end position="965"/>
    </location>
</feature>
<dbReference type="InterPro" id="IPR003598">
    <property type="entry name" value="Ig_sub2"/>
</dbReference>
<dbReference type="PANTHER" id="PTHR11890">
    <property type="entry name" value="INTERLEUKIN-1 RECEPTOR FAMILY MEMBER"/>
    <property type="match status" value="1"/>
</dbReference>
<dbReference type="PRINTS" id="PR01537">
    <property type="entry name" value="INTRLKN1R1F"/>
</dbReference>
<comment type="caution">
    <text evidence="35">The sequence shown here is derived from an EMBL/GenBank/DDBJ whole genome shotgun (WGS) entry which is preliminary data.</text>
</comment>
<keyword evidence="5" id="KW-1003">Cell membrane</keyword>
<dbReference type="EMBL" id="JAATJU010025300">
    <property type="protein sequence ID" value="KAH0503992.1"/>
    <property type="molecule type" value="Genomic_DNA"/>
</dbReference>
<keyword evidence="9 32" id="KW-0732">Signal</keyword>
<dbReference type="SUPFAM" id="SSF48726">
    <property type="entry name" value="Immunoglobulin"/>
    <property type="match status" value="6"/>
</dbReference>
<dbReference type="PROSITE" id="PS50104">
    <property type="entry name" value="TIR"/>
    <property type="match status" value="1"/>
</dbReference>
<comment type="subcellular location">
    <subcellularLocation>
        <location evidence="1">Cell membrane</location>
    </subcellularLocation>
    <subcellularLocation>
        <location evidence="2">Membrane</location>
        <topology evidence="2">Single-pass type I membrane protein</topology>
    </subcellularLocation>
    <subcellularLocation>
        <location evidence="3">Secreted</location>
    </subcellularLocation>
</comment>
<dbReference type="PROSITE" id="PS50835">
    <property type="entry name" value="IG_LIKE"/>
    <property type="match status" value="5"/>
</dbReference>
<evidence type="ECO:0000256" key="12">
    <source>
        <dbReference type="ARBA" id="ARBA00022989"/>
    </source>
</evidence>
<evidence type="ECO:0000256" key="11">
    <source>
        <dbReference type="ARBA" id="ARBA00022801"/>
    </source>
</evidence>
<dbReference type="InterPro" id="IPR007110">
    <property type="entry name" value="Ig-like_dom"/>
</dbReference>
<evidence type="ECO:0000256" key="17">
    <source>
        <dbReference type="ARBA" id="ARBA00023180"/>
    </source>
</evidence>
<feature type="signal peptide" evidence="32">
    <location>
        <begin position="1"/>
        <end position="16"/>
    </location>
</feature>
<dbReference type="Proteomes" id="UP000710432">
    <property type="component" value="Unassembled WGS sequence"/>
</dbReference>
<dbReference type="FunFam" id="2.60.40.10:FF:001302">
    <property type="entry name" value="Interleukin 1 receptor like 2"/>
    <property type="match status" value="1"/>
</dbReference>
<accession>A0A8J6KV25</accession>
<dbReference type="GO" id="GO:0009986">
    <property type="term" value="C:cell surface"/>
    <property type="evidence" value="ECO:0007669"/>
    <property type="project" value="UniProtKB-ARBA"/>
</dbReference>
<comment type="subunit">
    <text evidence="22">The interleukin-1 receptor complex is a heterodimer of IL1R1 and IL1RAP. Interacts with PIK3R1. Interacts with IL1A.</text>
</comment>
<proteinExistence type="inferred from homology"/>
<dbReference type="InterPro" id="IPR015621">
    <property type="entry name" value="IL-1_rcpt_fam"/>
</dbReference>
<evidence type="ECO:0000256" key="24">
    <source>
        <dbReference type="ARBA" id="ARBA00069797"/>
    </source>
</evidence>
<evidence type="ECO:0000256" key="22">
    <source>
        <dbReference type="ARBA" id="ARBA00066184"/>
    </source>
</evidence>
<dbReference type="GO" id="GO:0005886">
    <property type="term" value="C:plasma membrane"/>
    <property type="evidence" value="ECO:0007669"/>
    <property type="project" value="UniProtKB-SubCell"/>
</dbReference>
<feature type="domain" description="Ig-like" evidence="34">
    <location>
        <begin position="43"/>
        <end position="111"/>
    </location>
</feature>
<name>A0A8J6KV25_MICOH</name>
<dbReference type="SUPFAM" id="SSF52200">
    <property type="entry name" value="Toll/Interleukin receptor TIR domain"/>
    <property type="match status" value="1"/>
</dbReference>
<dbReference type="InterPro" id="IPR036179">
    <property type="entry name" value="Ig-like_dom_sf"/>
</dbReference>
<keyword evidence="6" id="KW-0964">Secreted</keyword>
<dbReference type="InterPro" id="IPR035897">
    <property type="entry name" value="Toll_tir_struct_dom_sf"/>
</dbReference>
<comment type="subunit">
    <text evidence="21">Interacts with IL1RAP; the association is enhanced by IL36B indicative for an functional signaling complex and inhibited by IL36RN.</text>
</comment>
<dbReference type="GO" id="GO:0005576">
    <property type="term" value="C:extracellular region"/>
    <property type="evidence" value="ECO:0007669"/>
    <property type="project" value="UniProtKB-SubCell"/>
</dbReference>
<evidence type="ECO:0000256" key="4">
    <source>
        <dbReference type="ARBA" id="ARBA00009752"/>
    </source>
</evidence>
<dbReference type="FunFam" id="2.60.40.10:FF:000284">
    <property type="entry name" value="interleukin-1 receptor accessory protein-like 1"/>
    <property type="match status" value="1"/>
</dbReference>
<feature type="domain" description="Ig-like" evidence="34">
    <location>
        <begin position="498"/>
        <end position="585"/>
    </location>
</feature>
<keyword evidence="15" id="KW-1015">Disulfide bond</keyword>
<evidence type="ECO:0000256" key="30">
    <source>
        <dbReference type="ARBA" id="ARBA00083376"/>
    </source>
</evidence>
<dbReference type="SMART" id="SM00255">
    <property type="entry name" value="TIR"/>
    <property type="match status" value="1"/>
</dbReference>
<dbReference type="Pfam" id="PF01582">
    <property type="entry name" value="TIR"/>
    <property type="match status" value="1"/>
</dbReference>
<dbReference type="Gene3D" id="2.60.40.10">
    <property type="entry name" value="Immunoglobulins"/>
    <property type="match status" value="6"/>
</dbReference>
<sequence length="965" mass="110182">MRVLLGLLCVIAPLLSLETDDCKEYSDEIILFSYVNEIDIRDCPLIPNEKRGTIMWYKNDSKIPISVEQSARIHQQNERLWFVPAKIEDSGHYYCIVRNSTHCLKTKITMKVLENDPGLCYSTQATFKQRLYIAGDGSLVCPYLDFFKDEKNQLPKVQWYKDCKPLPLDSENFIGAKNKLMVRNVAEEHGGNYICRVSYTYLGKEYPVTRAIEFITIGESKSNRPVILSPRNETMEVDPESRIQLICNVTGQESDLVYWKWNGSAIEDGDPLLVEDYQLVQHPSSKRKYTLITVLNISVVRSHFYKYPFTCFVRNTNIMESAYVILIYPSTCKDADMHPEVISEGRPFAINCTYPSVTNGAVNVTWHKVPNQSPVSKNRQLRNHQDRTWILFLPLEEGDSGIYQCVIRCFFVSVGDFGGCIECMQCEHCLSLFKETVPETHGVHWPLLGHAECDATVGTAQTPFILGDGHSCYRIAVNVTVFRKHWCDSSTESRIIPPNEYQQFLPMGKSGSLTCYLDFPDSCVLDSIKWYKGCEELKAGKQYILSGRKLFVNSVAAEDGGSYACTARLTHLGREFTVRNYISVSIKEPASGLRIPHISYPKNNTIEVQPGSTLIVDCNITDTKENTNLRCWRINGTLVDDYYSDSRRIQEGIETNVSLKDHIFYTVNITFLEVKMEDYGLLFMCHAGVSTAYIMLKLPAPDFRAYLIGGLMAFLLLVVSLLCVYNSFKIDIVLWYRSTFYTAQPPEDEKLYDAYVLYPKCPTESQGRDVDTMALRILPEVLEKQCGYKLFIFGRDEVPGQAVANVIDENIKLCRRLIVLVAPESSSFSFLKGLSEEQIAIYNALIQDGMKVILIELEKIKDYSTMPESIQYIRQKHGAIRWHGDFTERSQCAKTKFWKKSYILSRHREGINILSSEPNLVTQQSDDFKGQLGDYLTAWRRRHSTERAICSFSPLCSEHLAIESL</sequence>
<evidence type="ECO:0000256" key="31">
    <source>
        <dbReference type="SAM" id="Phobius"/>
    </source>
</evidence>